<evidence type="ECO:0000313" key="4">
    <source>
        <dbReference type="Proteomes" id="UP000024332"/>
    </source>
</evidence>
<comment type="caution">
    <text evidence="3">The sequence shown here is derived from an EMBL/GenBank/DDBJ whole genome shotgun (WGS) entry which is preliminary data.</text>
</comment>
<evidence type="ECO:0000259" key="2">
    <source>
        <dbReference type="Pfam" id="PF03787"/>
    </source>
</evidence>
<dbReference type="Pfam" id="PF03787">
    <property type="entry name" value="RAMPs"/>
    <property type="match status" value="1"/>
</dbReference>
<sequence>MSLHMKINYRTILDIQFETKEYLHLGETKGLDISESDLPVIKLPNDKPLPFIPGSSIKGVIRAEYGRLLRGLSGNDLAKLIGYKKVDTDDTTKKNFLTLDTTKVSEYVLENIRKQGTNVGILDLLFGSEFFASPTVFSDAKLSSKEEREFIRNRTHVSIDVNTDSSKPGAKIDLEAVEPETTFTGKIIYSSLDYGVESPSPVDKAFDIMKGWLSDLELLLGGWKSRGYGLVEVKVIKESKLTPQEIVGGGKT</sequence>
<dbReference type="AlphaFoldDB" id="A0A031LJX9"/>
<dbReference type="EMBL" id="JFZT01000068">
    <property type="protein sequence ID" value="EZQ01539.1"/>
    <property type="molecule type" value="Genomic_DNA"/>
</dbReference>
<feature type="domain" description="CRISPR type III-associated protein" evidence="2">
    <location>
        <begin position="23"/>
        <end position="232"/>
    </location>
</feature>
<gene>
    <name evidence="3" type="ORF">CM19_13050</name>
</gene>
<dbReference type="GO" id="GO:0051607">
    <property type="term" value="P:defense response to virus"/>
    <property type="evidence" value="ECO:0007669"/>
    <property type="project" value="UniProtKB-KW"/>
</dbReference>
<dbReference type="PANTHER" id="PTHR35579">
    <property type="entry name" value="CRISPR SYSTEM CMS ENDORIBONUCLEASE CSM3"/>
    <property type="match status" value="1"/>
</dbReference>
<dbReference type="Proteomes" id="UP000024332">
    <property type="component" value="Unassembled WGS sequence"/>
</dbReference>
<reference evidence="3 4" key="1">
    <citation type="submission" date="2014-03" db="EMBL/GenBank/DDBJ databases">
        <title>Draft genome sequence of the novel thermoacidophilic archaea Acidianus copahuensis ALE1 strain, isolated from Copahue volcanic area in Neuquen Argentina.</title>
        <authorList>
            <person name="Urbieta M.S."/>
            <person name="Rascovan N."/>
            <person name="Castro C."/>
            <person name="Revale S."/>
            <person name="Giaveno M.A."/>
            <person name="Vazquez M.P."/>
            <person name="Donati E.R."/>
        </authorList>
    </citation>
    <scope>NUCLEOTIDE SEQUENCE [LARGE SCALE GENOMIC DNA]</scope>
    <source>
        <strain evidence="3 4">ALE1</strain>
    </source>
</reference>
<dbReference type="STRING" id="1160895.CM19_13050"/>
<dbReference type="InterPro" id="IPR005537">
    <property type="entry name" value="RAMP_III_fam"/>
</dbReference>
<organism evidence="3 4">
    <name type="scientific">Candidatus Acidianus copahuensis</name>
    <dbReference type="NCBI Taxonomy" id="1160895"/>
    <lineage>
        <taxon>Archaea</taxon>
        <taxon>Thermoproteota</taxon>
        <taxon>Thermoprotei</taxon>
        <taxon>Sulfolobales</taxon>
        <taxon>Sulfolobaceae</taxon>
        <taxon>Acidianus</taxon>
    </lineage>
</organism>
<accession>A0A031LJX9</accession>
<dbReference type="PANTHER" id="PTHR35579:SF6">
    <property type="entry name" value="DUF324 DOMAIN-CONTAINING PROTEIN"/>
    <property type="match status" value="1"/>
</dbReference>
<evidence type="ECO:0000313" key="3">
    <source>
        <dbReference type="EMBL" id="EZQ01539.1"/>
    </source>
</evidence>
<name>A0A031LJX9_9CREN</name>
<proteinExistence type="predicted"/>
<evidence type="ECO:0000256" key="1">
    <source>
        <dbReference type="ARBA" id="ARBA00023118"/>
    </source>
</evidence>
<protein>
    <recommendedName>
        <fullName evidence="2">CRISPR type III-associated protein domain-containing protein</fullName>
    </recommendedName>
</protein>
<dbReference type="InterPro" id="IPR052216">
    <property type="entry name" value="CRISPR_Csm3_endoribonuclease"/>
</dbReference>
<keyword evidence="4" id="KW-1185">Reference proteome</keyword>
<keyword evidence="1" id="KW-0051">Antiviral defense</keyword>